<dbReference type="InterPro" id="IPR009091">
    <property type="entry name" value="RCC1/BLIP-II"/>
</dbReference>
<feature type="repeat" description="RCC1" evidence="2">
    <location>
        <begin position="686"/>
        <end position="749"/>
    </location>
</feature>
<feature type="region of interest" description="Disordered" evidence="3">
    <location>
        <begin position="443"/>
        <end position="470"/>
    </location>
</feature>
<dbReference type="PANTHER" id="PTHR22870">
    <property type="entry name" value="REGULATOR OF CHROMOSOME CONDENSATION"/>
    <property type="match status" value="1"/>
</dbReference>
<reference evidence="5" key="1">
    <citation type="submission" date="2021-02" db="EMBL/GenBank/DDBJ databases">
        <authorList>
            <person name="Dougan E. K."/>
            <person name="Rhodes N."/>
            <person name="Thang M."/>
            <person name="Chan C."/>
        </authorList>
    </citation>
    <scope>NUCLEOTIDE SEQUENCE</scope>
</reference>
<evidence type="ECO:0000313" key="6">
    <source>
        <dbReference type="Proteomes" id="UP000604046"/>
    </source>
</evidence>
<protein>
    <submittedName>
        <fullName evidence="5">HERC2 protein</fullName>
    </submittedName>
</protein>
<name>A0A812FYH5_9DINO</name>
<dbReference type="PANTHER" id="PTHR22870:SF408">
    <property type="entry name" value="OS09G0560450 PROTEIN"/>
    <property type="match status" value="1"/>
</dbReference>
<keyword evidence="1" id="KW-0677">Repeat</keyword>
<sequence>MIARSAKHAVRHILTRRQIQRSREAVKQSPRYFGGKWQRSAAEEGPDFRLQRFWAMDSVASLESLNGQVIAQEAQLIEADPASAIAPEAPIPPIPPMAPLEPTPQFAEEPVDHNKGKDRSSFRIRNADFEDEVQLMICALQLHPEALNYQATQSLPHTALERLSALRLGLLHVVSWVRLAAAAHELYVWHAPASQADSSRGKDPSRTSSVSTACSQVEGKELDGALLASLLSSLGQRLFNVGRQSATALVRAVATQLRISLPKDFLSRVRIHNSGLSSLPMRVPGKPWETGGPGPRLRCSIRQSTHTRSCLSFADAVGEALQPSMQSSLAHAMPPSASSKLAAELVNQDLSLAGRWHRGLVFRGQCSPPGQDAGFHVPEGMAPGSGPWQDMLSRSFATGSVALQRPGAAQDHFRLKQKICRCRALLKCVQTLLVADHPSKFKAGPVNGEEDMDNRGVHSDNPDAAANDADDPQQAFSYKKIVVLAGRALQTVANLLGELGGNCPPELFVALFALRGYICEREGDVDACYLHYLQALAALDDAWGDPRRPGCQGHPYALFLLWKLGLISYARKDLLSISKFGDYFRALLLFYGGDSPFSWGPAALAEEQRPLLDSERGGQEALHHSEALISRCLGAWWHRHDILDFGDEGFPPSLQMSYWQAPGKEREVQRDSNSGIAGDRQDVWRGTVFTFGFNELGQLGIGASAPSSSGPTSRDLAWSGSPVRVVSFKDLRIKDVSCGEAHCLALDMEGQLYAWGFDEFSQAGGHSSLEVDVQEVLVSSPLASPRAPRGKEEAGGGSCRMVPMPHRLPTDSISFVGIACGAQFSLALDTAGGVWSWGNGDGGVLGLGAGSLCCHTQLTRIPIYSEGTDSQECCKLVACGSYHSMAVSRAGLLYSWGRTEGGQLGLEEDQIQSHIDSLGLGDTCVCTPTAVAFPKHPETGEVKIAQAAGGDVHSLALDSEGGVWSWGWGEFGQLGLGFSSSSFQAGVGGASSRRPTPHQIPAEYLEGKVLLVACGGAFSAALVAGEMSEGGHLLMWGANDVGQCGLPAKKPIDIAVPKEVPGLRGILLRTVACGTTHAVAIDMGGQAFSWGSAHYGKLGRLDPPKQWSSAPMVEEPAEPGVIRSLARLRISKASCGLHHTLLATEVRRRRAEASEEASTGSFSSSKIDLSMSVV</sequence>
<dbReference type="AlphaFoldDB" id="A0A812FYH5"/>
<dbReference type="Gene3D" id="2.130.10.30">
    <property type="entry name" value="Regulator of chromosome condensation 1/beta-lactamase-inhibitor protein II"/>
    <property type="match status" value="2"/>
</dbReference>
<proteinExistence type="predicted"/>
<evidence type="ECO:0000256" key="1">
    <source>
        <dbReference type="ARBA" id="ARBA00022737"/>
    </source>
</evidence>
<dbReference type="Proteomes" id="UP000604046">
    <property type="component" value="Unassembled WGS sequence"/>
</dbReference>
<organism evidence="5 6">
    <name type="scientific">Symbiodinium natans</name>
    <dbReference type="NCBI Taxonomy" id="878477"/>
    <lineage>
        <taxon>Eukaryota</taxon>
        <taxon>Sar</taxon>
        <taxon>Alveolata</taxon>
        <taxon>Dinophyceae</taxon>
        <taxon>Suessiales</taxon>
        <taxon>Symbiodiniaceae</taxon>
        <taxon>Symbiodinium</taxon>
    </lineage>
</organism>
<dbReference type="Pfam" id="PF00415">
    <property type="entry name" value="RCC1"/>
    <property type="match status" value="1"/>
</dbReference>
<evidence type="ECO:0000256" key="3">
    <source>
        <dbReference type="SAM" id="MobiDB-lite"/>
    </source>
</evidence>
<feature type="repeat" description="RCC1" evidence="2">
    <location>
        <begin position="961"/>
        <end position="1025"/>
    </location>
</feature>
<keyword evidence="6" id="KW-1185">Reference proteome</keyword>
<feature type="repeat" description="RCC1" evidence="2">
    <location>
        <begin position="891"/>
        <end position="960"/>
    </location>
</feature>
<evidence type="ECO:0000259" key="4">
    <source>
        <dbReference type="Pfam" id="PF25390"/>
    </source>
</evidence>
<dbReference type="InterPro" id="IPR058923">
    <property type="entry name" value="RCC1-like_dom"/>
</dbReference>
<dbReference type="InterPro" id="IPR051210">
    <property type="entry name" value="Ub_ligase/GEF_domain"/>
</dbReference>
<dbReference type="PROSITE" id="PS00626">
    <property type="entry name" value="RCC1_2"/>
    <property type="match status" value="1"/>
</dbReference>
<gene>
    <name evidence="5" type="primary">HERC2</name>
    <name evidence="5" type="ORF">SNAT2548_LOCUS49</name>
</gene>
<feature type="repeat" description="RCC1" evidence="2">
    <location>
        <begin position="832"/>
        <end position="890"/>
    </location>
</feature>
<feature type="repeat" description="RCC1" evidence="2">
    <location>
        <begin position="1031"/>
        <end position="1084"/>
    </location>
</feature>
<dbReference type="PROSITE" id="PS50012">
    <property type="entry name" value="RCC1_3"/>
    <property type="match status" value="7"/>
</dbReference>
<dbReference type="PRINTS" id="PR00633">
    <property type="entry name" value="RCCNDNSATION"/>
</dbReference>
<feature type="repeat" description="RCC1" evidence="2">
    <location>
        <begin position="1085"/>
        <end position="1146"/>
    </location>
</feature>
<dbReference type="Pfam" id="PF25390">
    <property type="entry name" value="WD40_RLD"/>
    <property type="match status" value="1"/>
</dbReference>
<feature type="repeat" description="RCC1" evidence="2">
    <location>
        <begin position="750"/>
        <end position="831"/>
    </location>
</feature>
<evidence type="ECO:0000256" key="2">
    <source>
        <dbReference type="PROSITE-ProRule" id="PRU00235"/>
    </source>
</evidence>
<dbReference type="OrthoDB" id="8068875at2759"/>
<evidence type="ECO:0000313" key="5">
    <source>
        <dbReference type="EMBL" id="CAE6909572.1"/>
    </source>
</evidence>
<dbReference type="SUPFAM" id="SSF50985">
    <property type="entry name" value="RCC1/BLIP-II"/>
    <property type="match status" value="1"/>
</dbReference>
<dbReference type="EMBL" id="CAJNDS010000001">
    <property type="protein sequence ID" value="CAE6909572.1"/>
    <property type="molecule type" value="Genomic_DNA"/>
</dbReference>
<dbReference type="InterPro" id="IPR000408">
    <property type="entry name" value="Reg_chr_condens"/>
</dbReference>
<comment type="caution">
    <text evidence="5">The sequence shown here is derived from an EMBL/GenBank/DDBJ whole genome shotgun (WGS) entry which is preliminary data.</text>
</comment>
<accession>A0A812FYH5</accession>
<feature type="domain" description="RCC1-like" evidence="4">
    <location>
        <begin position="803"/>
        <end position="1145"/>
    </location>
</feature>